<gene>
    <name evidence="2" type="ordered locus">Amir_6631</name>
</gene>
<keyword evidence="3" id="KW-1185">Reference proteome</keyword>
<proteinExistence type="predicted"/>
<organism evidence="2 3">
    <name type="scientific">Actinosynnema mirum (strain ATCC 29888 / DSM 43827 / JCM 3225 / NBRC 14064 / NCIMB 13271 / NRRL B-12336 / IMRU 3971 / 101)</name>
    <dbReference type="NCBI Taxonomy" id="446462"/>
    <lineage>
        <taxon>Bacteria</taxon>
        <taxon>Bacillati</taxon>
        <taxon>Actinomycetota</taxon>
        <taxon>Actinomycetes</taxon>
        <taxon>Pseudonocardiales</taxon>
        <taxon>Pseudonocardiaceae</taxon>
        <taxon>Actinosynnema</taxon>
    </lineage>
</organism>
<dbReference type="KEGG" id="ami:Amir_6631"/>
<dbReference type="EMBL" id="CP001630">
    <property type="protein sequence ID" value="ACU40428.1"/>
    <property type="molecule type" value="Genomic_DNA"/>
</dbReference>
<feature type="domain" description="Mce/MlaD" evidence="1">
    <location>
        <begin position="38"/>
        <end position="111"/>
    </location>
</feature>
<dbReference type="STRING" id="446462.Amir_6631"/>
<dbReference type="Pfam" id="PF02470">
    <property type="entry name" value="MlaD"/>
    <property type="match status" value="1"/>
</dbReference>
<protein>
    <submittedName>
        <fullName evidence="2">Mammalian cell entry related domain protein</fullName>
    </submittedName>
</protein>
<reference evidence="2 3" key="1">
    <citation type="journal article" date="2009" name="Stand. Genomic Sci.">
        <title>Complete genome sequence of Actinosynnema mirum type strain (101).</title>
        <authorList>
            <person name="Land M."/>
            <person name="Lapidus A."/>
            <person name="Mayilraj S."/>
            <person name="Chen F."/>
            <person name="Copeland A."/>
            <person name="Del Rio T.G."/>
            <person name="Nolan M."/>
            <person name="Lucas S."/>
            <person name="Tice H."/>
            <person name="Cheng J.F."/>
            <person name="Chertkov O."/>
            <person name="Bruce D."/>
            <person name="Goodwin L."/>
            <person name="Pitluck S."/>
            <person name="Rohde M."/>
            <person name="Goker M."/>
            <person name="Pati A."/>
            <person name="Ivanova N."/>
            <person name="Mavromatis K."/>
            <person name="Chen A."/>
            <person name="Palaniappan K."/>
            <person name="Hauser L."/>
            <person name="Chang Y.J."/>
            <person name="Jeffries C.C."/>
            <person name="Brettin T."/>
            <person name="Detter J.C."/>
            <person name="Han C."/>
            <person name="Chain P."/>
            <person name="Tindall B.J."/>
            <person name="Bristow J."/>
            <person name="Eisen J.A."/>
            <person name="Markowitz V."/>
            <person name="Hugenholtz P."/>
            <person name="Kyrpides N.C."/>
            <person name="Klenk H.P."/>
        </authorList>
    </citation>
    <scope>NUCLEOTIDE SEQUENCE [LARGE SCALE GENOMIC DNA]</scope>
    <source>
        <strain evidence="3">ATCC 29888 / DSM 43827 / JCM 3225 / NBRC 14064 / NCIMB 13271 / NRRL B-12336 / IMRU 3971 / 101</strain>
    </source>
</reference>
<sequence>MATTRARARLVRWGALACVLAVVGATALRWAFSGVENRRVSALFASAVGLYPGSDVRVLGVRVGTVVAVEPRGRVVRVAVELDRRVPVPADARAVVVAPSVVGDRYVQLAPAHTGGR</sequence>
<dbReference type="PANTHER" id="PTHR33371">
    <property type="entry name" value="INTERMEMBRANE PHOSPHOLIPID TRANSPORT SYSTEM BINDING PROTEIN MLAD-RELATED"/>
    <property type="match status" value="1"/>
</dbReference>
<name>C6WN64_ACTMD</name>
<evidence type="ECO:0000259" key="1">
    <source>
        <dbReference type="Pfam" id="PF02470"/>
    </source>
</evidence>
<evidence type="ECO:0000313" key="3">
    <source>
        <dbReference type="Proteomes" id="UP000002213"/>
    </source>
</evidence>
<dbReference type="PANTHER" id="PTHR33371:SF4">
    <property type="entry name" value="INTERMEMBRANE PHOSPHOLIPID TRANSPORT SYSTEM BINDING PROTEIN MLAD"/>
    <property type="match status" value="1"/>
</dbReference>
<dbReference type="GO" id="GO:0005576">
    <property type="term" value="C:extracellular region"/>
    <property type="evidence" value="ECO:0007669"/>
    <property type="project" value="TreeGrafter"/>
</dbReference>
<dbReference type="InterPro" id="IPR052336">
    <property type="entry name" value="MlaD_Phospholipid_Transporter"/>
</dbReference>
<dbReference type="Proteomes" id="UP000002213">
    <property type="component" value="Chromosome"/>
</dbReference>
<dbReference type="InterPro" id="IPR003399">
    <property type="entry name" value="Mce/MlaD"/>
</dbReference>
<dbReference type="AlphaFoldDB" id="C6WN64"/>
<dbReference type="RefSeq" id="WP_015805306.1">
    <property type="nucleotide sequence ID" value="NC_013093.1"/>
</dbReference>
<dbReference type="HOGENOM" id="CLU_2079706_0_0_11"/>
<evidence type="ECO:0000313" key="2">
    <source>
        <dbReference type="EMBL" id="ACU40428.1"/>
    </source>
</evidence>
<accession>C6WN64</accession>
<dbReference type="eggNOG" id="COG1463">
    <property type="taxonomic scope" value="Bacteria"/>
</dbReference>